<name>A0A067QCX5_9AGAM</name>
<dbReference type="AlphaFoldDB" id="A0A067QCX5"/>
<evidence type="ECO:0000313" key="2">
    <source>
        <dbReference type="EMBL" id="KDQ64000.1"/>
    </source>
</evidence>
<dbReference type="STRING" id="933084.A0A067QCX5"/>
<organism evidence="2 3">
    <name type="scientific">Jaapia argillacea MUCL 33604</name>
    <dbReference type="NCBI Taxonomy" id="933084"/>
    <lineage>
        <taxon>Eukaryota</taxon>
        <taxon>Fungi</taxon>
        <taxon>Dikarya</taxon>
        <taxon>Basidiomycota</taxon>
        <taxon>Agaricomycotina</taxon>
        <taxon>Agaricomycetes</taxon>
        <taxon>Agaricomycetidae</taxon>
        <taxon>Jaapiales</taxon>
        <taxon>Jaapiaceae</taxon>
        <taxon>Jaapia</taxon>
    </lineage>
</organism>
<evidence type="ECO:0000313" key="3">
    <source>
        <dbReference type="Proteomes" id="UP000027265"/>
    </source>
</evidence>
<keyword evidence="3" id="KW-1185">Reference proteome</keyword>
<dbReference type="HOGENOM" id="CLU_792413_0_0_1"/>
<dbReference type="InParanoid" id="A0A067QCX5"/>
<sequence>MDVDEGEDKDEEEPLQLCLPLGQVIMTANQVGGLTNHIDGMKGEIEGGNSWSSGHLNRREVPRANRGNPPSGGSGSNGSSGRGPPSGAGDPRRGGGPPSGGGGGSPHGGGGGPPDGGGGGPPPGGDPPPNKDESTNGDEEAGEPAEGNDPHTTAPQVTQLRFEEGSASSISHHTQVDQMSHTHLAPLYSYLNPTAVVTQAADYKAESLHQFLRHEALSWFNHEIDTPSYDEHELSFEKVICAMHIRFLHKATAQKVVHKFYNCQYSSETEVAAFYNTLDHNAGRMVVAPDDYTFRREFLAGLPESIRSLLMQNRGVNAEFTPSEVMYREAIKMETSLRFLRQQQHISGSQ</sequence>
<dbReference type="EMBL" id="KL197709">
    <property type="protein sequence ID" value="KDQ64000.1"/>
    <property type="molecule type" value="Genomic_DNA"/>
</dbReference>
<dbReference type="Proteomes" id="UP000027265">
    <property type="component" value="Unassembled WGS sequence"/>
</dbReference>
<accession>A0A067QCX5</accession>
<feature type="compositionally biased region" description="Gly residues" evidence="1">
    <location>
        <begin position="70"/>
        <end position="86"/>
    </location>
</feature>
<evidence type="ECO:0000256" key="1">
    <source>
        <dbReference type="SAM" id="MobiDB-lite"/>
    </source>
</evidence>
<gene>
    <name evidence="2" type="ORF">JAAARDRAFT_187385</name>
</gene>
<evidence type="ECO:0008006" key="4">
    <source>
        <dbReference type="Google" id="ProtNLM"/>
    </source>
</evidence>
<feature type="compositionally biased region" description="Gly residues" evidence="1">
    <location>
        <begin position="94"/>
        <end position="119"/>
    </location>
</feature>
<dbReference type="OrthoDB" id="3269984at2759"/>
<protein>
    <recommendedName>
        <fullName evidence="4">Retrotransposon gag domain-containing protein</fullName>
    </recommendedName>
</protein>
<proteinExistence type="predicted"/>
<reference evidence="3" key="1">
    <citation type="journal article" date="2014" name="Proc. Natl. Acad. Sci. U.S.A.">
        <title>Extensive sampling of basidiomycete genomes demonstrates inadequacy of the white-rot/brown-rot paradigm for wood decay fungi.</title>
        <authorList>
            <person name="Riley R."/>
            <person name="Salamov A.A."/>
            <person name="Brown D.W."/>
            <person name="Nagy L.G."/>
            <person name="Floudas D."/>
            <person name="Held B.W."/>
            <person name="Levasseur A."/>
            <person name="Lombard V."/>
            <person name="Morin E."/>
            <person name="Otillar R."/>
            <person name="Lindquist E.A."/>
            <person name="Sun H."/>
            <person name="LaButti K.M."/>
            <person name="Schmutz J."/>
            <person name="Jabbour D."/>
            <person name="Luo H."/>
            <person name="Baker S.E."/>
            <person name="Pisabarro A.G."/>
            <person name="Walton J.D."/>
            <person name="Blanchette R.A."/>
            <person name="Henrissat B."/>
            <person name="Martin F."/>
            <person name="Cullen D."/>
            <person name="Hibbett D.S."/>
            <person name="Grigoriev I.V."/>
        </authorList>
    </citation>
    <scope>NUCLEOTIDE SEQUENCE [LARGE SCALE GENOMIC DNA]</scope>
    <source>
        <strain evidence="3">MUCL 33604</strain>
    </source>
</reference>
<feature type="region of interest" description="Disordered" evidence="1">
    <location>
        <begin position="45"/>
        <end position="153"/>
    </location>
</feature>